<protein>
    <recommendedName>
        <fullName evidence="1">Stability determinant domain-containing protein</fullName>
    </recommendedName>
</protein>
<dbReference type="Pfam" id="PF21217">
    <property type="entry name" value="PaaA2"/>
    <property type="match status" value="1"/>
</dbReference>
<dbReference type="Proteomes" id="UP000036959">
    <property type="component" value="Unassembled WGS sequence"/>
</dbReference>
<dbReference type="AlphaFoldDB" id="A0A0L0MI82"/>
<dbReference type="EMBL" id="LFJJ01000007">
    <property type="protein sequence ID" value="KND62000.1"/>
    <property type="molecule type" value="Genomic_DNA"/>
</dbReference>
<name>A0A0L0MI82_9BURK</name>
<accession>A0A0L0MI82</accession>
<dbReference type="InterPro" id="IPR048851">
    <property type="entry name" value="PaaA2_dom"/>
</dbReference>
<sequence length="65" mass="7425">MTTPLDPIVSEFATVEDAEAYEAWYRAKIQDARDRPGPLIAHDEAMARIRGKLQAKLKEQERKQA</sequence>
<evidence type="ECO:0000259" key="1">
    <source>
        <dbReference type="Pfam" id="PF21217"/>
    </source>
</evidence>
<proteinExistence type="predicted"/>
<keyword evidence="3" id="KW-1185">Reference proteome</keyword>
<dbReference type="PATRIC" id="fig|242163.4.peg.6141"/>
<organism evidence="2 3">
    <name type="scientific">Candidatus Burkholderia verschuerenii</name>
    <dbReference type="NCBI Taxonomy" id="242163"/>
    <lineage>
        <taxon>Bacteria</taxon>
        <taxon>Pseudomonadati</taxon>
        <taxon>Pseudomonadota</taxon>
        <taxon>Betaproteobacteria</taxon>
        <taxon>Burkholderiales</taxon>
        <taxon>Burkholderiaceae</taxon>
        <taxon>Burkholderia</taxon>
    </lineage>
</organism>
<feature type="domain" description="Stability determinant" evidence="1">
    <location>
        <begin position="16"/>
        <end position="47"/>
    </location>
</feature>
<dbReference type="RefSeq" id="WP_050452073.1">
    <property type="nucleotide sequence ID" value="NZ_LFJJ01000007.1"/>
</dbReference>
<evidence type="ECO:0000313" key="3">
    <source>
        <dbReference type="Proteomes" id="UP000036959"/>
    </source>
</evidence>
<dbReference type="Gene3D" id="6.20.450.20">
    <property type="match status" value="1"/>
</dbReference>
<comment type="caution">
    <text evidence="2">The sequence shown here is derived from an EMBL/GenBank/DDBJ whole genome shotgun (WGS) entry which is preliminary data.</text>
</comment>
<reference evidence="3" key="1">
    <citation type="submission" date="2015-06" db="EMBL/GenBank/DDBJ databases">
        <title>Comparative genomics of Burkholderia leaf nodule symbionts.</title>
        <authorList>
            <person name="Carlier A."/>
            <person name="Eberl L."/>
            <person name="Pinto-Carbo M."/>
        </authorList>
    </citation>
    <scope>NUCLEOTIDE SEQUENCE [LARGE SCALE GENOMIC DNA]</scope>
    <source>
        <strain evidence="3">UZHbot4</strain>
    </source>
</reference>
<dbReference type="OrthoDB" id="1666683at2"/>
<gene>
    <name evidence="2" type="ORF">BVER_02217c</name>
</gene>
<evidence type="ECO:0000313" key="2">
    <source>
        <dbReference type="EMBL" id="KND62000.1"/>
    </source>
</evidence>